<protein>
    <recommendedName>
        <fullName evidence="2">FHA domain-containing protein</fullName>
    </recommendedName>
</protein>
<dbReference type="PANTHER" id="PTHR23308">
    <property type="entry name" value="NUCLEAR INHIBITOR OF PROTEIN PHOSPHATASE-1"/>
    <property type="match status" value="1"/>
</dbReference>
<sequence length="218" mass="23753">MIVVCQACQARFQYDDSRFGGVRTKRFKCPKCSHVFEVVNPAMGALPMGETLTRPFTGPVPEVGPDPGLDLGPEPGAEPTPQTPIPPARTTARRDREAMLVAAGLQKPGLPSGYRFSLAFLSGPQASTVQVLDRPRIVIGREEGDVITRDPETSRCHAVLEIHADGTVWITDQQSTNGTHVNGERISEPVQLASQQEFTCGNSTFMLLVRNIDEFPLN</sequence>
<feature type="region of interest" description="Disordered" evidence="1">
    <location>
        <begin position="56"/>
        <end position="89"/>
    </location>
</feature>
<dbReference type="Pfam" id="PF00498">
    <property type="entry name" value="FHA"/>
    <property type="match status" value="1"/>
</dbReference>
<dbReference type="NCBIfam" id="TIGR02098">
    <property type="entry name" value="MJ0042_CXXC"/>
    <property type="match status" value="1"/>
</dbReference>
<evidence type="ECO:0000313" key="3">
    <source>
        <dbReference type="EMBL" id="BDU67937.1"/>
    </source>
</evidence>
<dbReference type="SUPFAM" id="SSF49879">
    <property type="entry name" value="SMAD/FHA domain"/>
    <property type="match status" value="1"/>
</dbReference>
<dbReference type="Gene3D" id="2.60.200.20">
    <property type="match status" value="1"/>
</dbReference>
<gene>
    <name evidence="3" type="ORF">GETHOR_00380</name>
</gene>
<dbReference type="SMART" id="SM00240">
    <property type="entry name" value="FHA"/>
    <property type="match status" value="1"/>
</dbReference>
<name>A0ABN6UT81_9BACT</name>
<dbReference type="RefSeq" id="WP_286354563.1">
    <property type="nucleotide sequence ID" value="NZ_AP027079.1"/>
</dbReference>
<evidence type="ECO:0000259" key="2">
    <source>
        <dbReference type="PROSITE" id="PS50006"/>
    </source>
</evidence>
<evidence type="ECO:0000313" key="4">
    <source>
        <dbReference type="Proteomes" id="UP001242010"/>
    </source>
</evidence>
<feature type="domain" description="FHA" evidence="2">
    <location>
        <begin position="137"/>
        <end position="186"/>
    </location>
</feature>
<feature type="compositionally biased region" description="Low complexity" evidence="1">
    <location>
        <begin position="61"/>
        <end position="75"/>
    </location>
</feature>
<dbReference type="CDD" id="cd00060">
    <property type="entry name" value="FHA"/>
    <property type="match status" value="1"/>
</dbReference>
<dbReference type="EMBL" id="AP027079">
    <property type="protein sequence ID" value="BDU67937.1"/>
    <property type="molecule type" value="Genomic_DNA"/>
</dbReference>
<evidence type="ECO:0000256" key="1">
    <source>
        <dbReference type="SAM" id="MobiDB-lite"/>
    </source>
</evidence>
<keyword evidence="4" id="KW-1185">Reference proteome</keyword>
<accession>A0ABN6UT81</accession>
<dbReference type="InterPro" id="IPR008984">
    <property type="entry name" value="SMAD_FHA_dom_sf"/>
</dbReference>
<organism evidence="3 4">
    <name type="scientific">Geothrix oryzae</name>
    <dbReference type="NCBI Taxonomy" id="2927975"/>
    <lineage>
        <taxon>Bacteria</taxon>
        <taxon>Pseudomonadati</taxon>
        <taxon>Acidobacteriota</taxon>
        <taxon>Holophagae</taxon>
        <taxon>Holophagales</taxon>
        <taxon>Holophagaceae</taxon>
        <taxon>Geothrix</taxon>
    </lineage>
</organism>
<dbReference type="InterPro" id="IPR011723">
    <property type="entry name" value="Znf/thioredoxin_put"/>
</dbReference>
<reference evidence="4" key="1">
    <citation type="journal article" date="2023" name="Int. J. Syst. Evol. Microbiol.">
        <title>Mesoterricola silvestris gen. nov., sp. nov., Mesoterricola sediminis sp. nov., Geothrix oryzae sp. nov., Geothrix edaphica sp. nov., Geothrix rubra sp. nov., and Geothrix limicola sp. nov., six novel members of Acidobacteriota isolated from soils.</title>
        <authorList>
            <person name="Itoh H."/>
            <person name="Sugisawa Y."/>
            <person name="Mise K."/>
            <person name="Xu Z."/>
            <person name="Kuniyasu M."/>
            <person name="Ushijima N."/>
            <person name="Kawano K."/>
            <person name="Kobayashi E."/>
            <person name="Shiratori Y."/>
            <person name="Masuda Y."/>
            <person name="Senoo K."/>
        </authorList>
    </citation>
    <scope>NUCLEOTIDE SEQUENCE [LARGE SCALE GENOMIC DNA]</scope>
    <source>
        <strain evidence="4">Red222</strain>
    </source>
</reference>
<proteinExistence type="predicted"/>
<dbReference type="InterPro" id="IPR000253">
    <property type="entry name" value="FHA_dom"/>
</dbReference>
<dbReference type="InterPro" id="IPR050923">
    <property type="entry name" value="Cell_Proc_Reg/RNA_Proc"/>
</dbReference>
<dbReference type="PROSITE" id="PS50006">
    <property type="entry name" value="FHA_DOMAIN"/>
    <property type="match status" value="1"/>
</dbReference>
<dbReference type="Proteomes" id="UP001242010">
    <property type="component" value="Chromosome"/>
</dbReference>
<feature type="compositionally biased region" description="Pro residues" evidence="1">
    <location>
        <begin position="76"/>
        <end position="87"/>
    </location>
</feature>
<dbReference type="Pfam" id="PF13717">
    <property type="entry name" value="Zn_ribbon_4"/>
    <property type="match status" value="1"/>
</dbReference>